<gene>
    <name evidence="1" type="ORF">FH610_030670</name>
</gene>
<dbReference type="EMBL" id="VDMA02000019">
    <property type="protein sequence ID" value="KAB8180992.1"/>
    <property type="molecule type" value="Genomic_DNA"/>
</dbReference>
<reference evidence="1 2" key="1">
    <citation type="submission" date="2019-10" db="EMBL/GenBank/DDBJ databases">
        <title>Nonomuraea sp. nov., isolated from Phyllanthus amarus.</title>
        <authorList>
            <person name="Klykleung N."/>
            <person name="Tanasupawat S."/>
        </authorList>
    </citation>
    <scope>NUCLEOTIDE SEQUENCE [LARGE SCALE GENOMIC DNA]</scope>
    <source>
        <strain evidence="1 2">CR1-09</strain>
    </source>
</reference>
<keyword evidence="2" id="KW-1185">Reference proteome</keyword>
<protein>
    <recommendedName>
        <fullName evidence="3">DUF397 domain-containing protein</fullName>
    </recommendedName>
</protein>
<dbReference type="Proteomes" id="UP000313066">
    <property type="component" value="Unassembled WGS sequence"/>
</dbReference>
<organism evidence="1 2">
    <name type="scientific">Microbispora catharanthi</name>
    <dbReference type="NCBI Taxonomy" id="1712871"/>
    <lineage>
        <taxon>Bacteria</taxon>
        <taxon>Bacillati</taxon>
        <taxon>Actinomycetota</taxon>
        <taxon>Actinomycetes</taxon>
        <taxon>Streptosporangiales</taxon>
        <taxon>Streptosporangiaceae</taxon>
        <taxon>Microbispora</taxon>
    </lineage>
</organism>
<evidence type="ECO:0000313" key="1">
    <source>
        <dbReference type="EMBL" id="KAB8180992.1"/>
    </source>
</evidence>
<comment type="caution">
    <text evidence="1">The sequence shown here is derived from an EMBL/GenBank/DDBJ whole genome shotgun (WGS) entry which is preliminary data.</text>
</comment>
<name>A0A5N6BKH9_9ACTN</name>
<dbReference type="AlphaFoldDB" id="A0A5N6BKH9"/>
<proteinExistence type="predicted"/>
<sequence length="84" mass="9060">MRSHYVASKRPRRTRRTGVKSIARFCGNCSCGCPELFVDASAPAERQVVITDDFGQKVEMSLDQLGSLVEAAKTGALDDLALTG</sequence>
<evidence type="ECO:0000313" key="2">
    <source>
        <dbReference type="Proteomes" id="UP000313066"/>
    </source>
</evidence>
<accession>A0A5N6BKH9</accession>
<evidence type="ECO:0008006" key="3">
    <source>
        <dbReference type="Google" id="ProtNLM"/>
    </source>
</evidence>